<comment type="subcellular location">
    <subcellularLocation>
        <location evidence="1">Nucleus</location>
    </subcellularLocation>
</comment>
<sequence length="151" mass="16814">MADLETTAGKPKDTDVGLPKATVHKVVREMFPPDARLSNEVKDLLADCCTEFITLVSSEANELCDKEKRSTLMPEHVLAALENLGFANLLDEVKETWRQHKAAMLESPKPMDKWSKQGPKMSDEEAIAAQQKMFAEARARMQTKSPLGESL</sequence>
<organism evidence="5 6">
    <name type="scientific">Klebsormidium nitens</name>
    <name type="common">Green alga</name>
    <name type="synonym">Ulothrix nitens</name>
    <dbReference type="NCBI Taxonomy" id="105231"/>
    <lineage>
        <taxon>Eukaryota</taxon>
        <taxon>Viridiplantae</taxon>
        <taxon>Streptophyta</taxon>
        <taxon>Klebsormidiophyceae</taxon>
        <taxon>Klebsormidiales</taxon>
        <taxon>Klebsormidiaceae</taxon>
        <taxon>Klebsormidium</taxon>
    </lineage>
</organism>
<dbReference type="GO" id="GO:0046982">
    <property type="term" value="F:protein heterodimerization activity"/>
    <property type="evidence" value="ECO:0007669"/>
    <property type="project" value="InterPro"/>
</dbReference>
<evidence type="ECO:0000313" key="5">
    <source>
        <dbReference type="EMBL" id="GAQ78455.1"/>
    </source>
</evidence>
<dbReference type="InterPro" id="IPR009072">
    <property type="entry name" value="Histone-fold"/>
</dbReference>
<dbReference type="GO" id="GO:0005634">
    <property type="term" value="C:nucleus"/>
    <property type="evidence" value="ECO:0007669"/>
    <property type="project" value="UniProtKB-SubCell"/>
</dbReference>
<keyword evidence="2" id="KW-0539">Nucleus</keyword>
<dbReference type="EMBL" id="DF236962">
    <property type="protein sequence ID" value="GAQ78455.1"/>
    <property type="molecule type" value="Genomic_DNA"/>
</dbReference>
<evidence type="ECO:0000256" key="1">
    <source>
        <dbReference type="ARBA" id="ARBA00004123"/>
    </source>
</evidence>
<dbReference type="PANTHER" id="PTHR47173:SF2">
    <property type="entry name" value="PROTEIN DR1 HOMOLOG ISOFORM X1"/>
    <property type="match status" value="1"/>
</dbReference>
<dbReference type="InterPro" id="IPR003958">
    <property type="entry name" value="CBFA_NFYB_domain"/>
</dbReference>
<evidence type="ECO:0000256" key="3">
    <source>
        <dbReference type="SAM" id="MobiDB-lite"/>
    </source>
</evidence>
<feature type="domain" description="Transcription factor CBF/NF-Y/archaeal histone" evidence="4">
    <location>
        <begin position="17"/>
        <end position="81"/>
    </location>
</feature>
<dbReference type="STRING" id="105231.A0A1Y1HIW5"/>
<proteinExistence type="predicted"/>
<keyword evidence="6" id="KW-1185">Reference proteome</keyword>
<dbReference type="InterPro" id="IPR044255">
    <property type="entry name" value="Dr1-like"/>
</dbReference>
<dbReference type="Proteomes" id="UP000054558">
    <property type="component" value="Unassembled WGS sequence"/>
</dbReference>
<evidence type="ECO:0000256" key="2">
    <source>
        <dbReference type="ARBA" id="ARBA00023242"/>
    </source>
</evidence>
<dbReference type="FunFam" id="1.10.20.10:FF:000019">
    <property type="entry name" value="Negative cofactor 2 beta"/>
    <property type="match status" value="1"/>
</dbReference>
<protein>
    <submittedName>
        <fullName evidence="5">CCAAT-binding factor</fullName>
    </submittedName>
</protein>
<dbReference type="Pfam" id="PF00808">
    <property type="entry name" value="CBFD_NFYB_HMF"/>
    <property type="match status" value="1"/>
</dbReference>
<dbReference type="OrthoDB" id="601405at2759"/>
<dbReference type="PANTHER" id="PTHR47173">
    <property type="entry name" value="PROTEIN DR1 HOMOLOG"/>
    <property type="match status" value="1"/>
</dbReference>
<dbReference type="SUPFAM" id="SSF47113">
    <property type="entry name" value="Histone-fold"/>
    <property type="match status" value="1"/>
</dbReference>
<reference evidence="5 6" key="1">
    <citation type="journal article" date="2014" name="Nat. Commun.">
        <title>Klebsormidium flaccidum genome reveals primary factors for plant terrestrial adaptation.</title>
        <authorList>
            <person name="Hori K."/>
            <person name="Maruyama F."/>
            <person name="Fujisawa T."/>
            <person name="Togashi T."/>
            <person name="Yamamoto N."/>
            <person name="Seo M."/>
            <person name="Sato S."/>
            <person name="Yamada T."/>
            <person name="Mori H."/>
            <person name="Tajima N."/>
            <person name="Moriyama T."/>
            <person name="Ikeuchi M."/>
            <person name="Watanabe M."/>
            <person name="Wada H."/>
            <person name="Kobayashi K."/>
            <person name="Saito M."/>
            <person name="Masuda T."/>
            <person name="Sasaki-Sekimoto Y."/>
            <person name="Mashiguchi K."/>
            <person name="Awai K."/>
            <person name="Shimojima M."/>
            <person name="Masuda S."/>
            <person name="Iwai M."/>
            <person name="Nobusawa T."/>
            <person name="Narise T."/>
            <person name="Kondo S."/>
            <person name="Saito H."/>
            <person name="Sato R."/>
            <person name="Murakawa M."/>
            <person name="Ihara Y."/>
            <person name="Oshima-Yamada Y."/>
            <person name="Ohtaka K."/>
            <person name="Satoh M."/>
            <person name="Sonobe K."/>
            <person name="Ishii M."/>
            <person name="Ohtani R."/>
            <person name="Kanamori-Sato M."/>
            <person name="Honoki R."/>
            <person name="Miyazaki D."/>
            <person name="Mochizuki H."/>
            <person name="Umetsu J."/>
            <person name="Higashi K."/>
            <person name="Shibata D."/>
            <person name="Kamiya Y."/>
            <person name="Sato N."/>
            <person name="Nakamura Y."/>
            <person name="Tabata S."/>
            <person name="Ida S."/>
            <person name="Kurokawa K."/>
            <person name="Ohta H."/>
        </authorList>
    </citation>
    <scope>NUCLEOTIDE SEQUENCE [LARGE SCALE GENOMIC DNA]</scope>
    <source>
        <strain evidence="5 6">NIES-2285</strain>
    </source>
</reference>
<feature type="region of interest" description="Disordered" evidence="3">
    <location>
        <begin position="103"/>
        <end position="128"/>
    </location>
</feature>
<evidence type="ECO:0000313" key="6">
    <source>
        <dbReference type="Proteomes" id="UP000054558"/>
    </source>
</evidence>
<dbReference type="GO" id="GO:0000976">
    <property type="term" value="F:transcription cis-regulatory region binding"/>
    <property type="evidence" value="ECO:0000318"/>
    <property type="project" value="GO_Central"/>
</dbReference>
<name>A0A1Y1HIW5_KLENI</name>
<accession>A0A1Y1HIW5</accession>
<gene>
    <name evidence="5" type="ORF">KFL_000130370</name>
</gene>
<dbReference type="CDD" id="cd22905">
    <property type="entry name" value="HFD_Dr1"/>
    <property type="match status" value="1"/>
</dbReference>
<evidence type="ECO:0000259" key="4">
    <source>
        <dbReference type="Pfam" id="PF00808"/>
    </source>
</evidence>
<dbReference type="AlphaFoldDB" id="A0A1Y1HIW5"/>
<dbReference type="OMA" id="RDAKFKK"/>
<dbReference type="Gene3D" id="1.10.20.10">
    <property type="entry name" value="Histone, subunit A"/>
    <property type="match status" value="1"/>
</dbReference>